<dbReference type="RefSeq" id="WP_262574786.1">
    <property type="nucleotide sequence ID" value="NZ_JAOQKJ010000007.1"/>
</dbReference>
<dbReference type="PANTHER" id="PTHR30345:SF0">
    <property type="entry name" value="DNA DAMAGE-REPAIR_TOLERATION PROTEIN DRT102"/>
    <property type="match status" value="1"/>
</dbReference>
<evidence type="ECO:0000256" key="1">
    <source>
        <dbReference type="ARBA" id="ARBA00008754"/>
    </source>
</evidence>
<dbReference type="PIRSF" id="PIRSF005384">
    <property type="entry name" value="RpiB_LacA_B"/>
    <property type="match status" value="1"/>
</dbReference>
<evidence type="ECO:0000313" key="4">
    <source>
        <dbReference type="Proteomes" id="UP001652432"/>
    </source>
</evidence>
<gene>
    <name evidence="3" type="primary">rpiB</name>
    <name evidence="3" type="ORF">OCV77_09290</name>
</gene>
<name>A0ABT2T401_9FIRM</name>
<comment type="caution">
    <text evidence="3">The sequence shown here is derived from an EMBL/GenBank/DDBJ whole genome shotgun (WGS) entry which is preliminary data.</text>
</comment>
<proteinExistence type="inferred from homology"/>
<keyword evidence="2 3" id="KW-0413">Isomerase</keyword>
<comment type="similarity">
    <text evidence="1">Belongs to the LacAB/RpiB family.</text>
</comment>
<accession>A0ABT2T401</accession>
<protein>
    <submittedName>
        <fullName evidence="3">Ribose 5-phosphate isomerase B</fullName>
        <ecNumber evidence="3">5.3.1.6</ecNumber>
    </submittedName>
</protein>
<evidence type="ECO:0000313" key="3">
    <source>
        <dbReference type="EMBL" id="MCU6744687.1"/>
    </source>
</evidence>
<dbReference type="InterPro" id="IPR004785">
    <property type="entry name" value="RpiB"/>
</dbReference>
<dbReference type="Pfam" id="PF02502">
    <property type="entry name" value="LacAB_rpiB"/>
    <property type="match status" value="1"/>
</dbReference>
<dbReference type="InterPro" id="IPR036569">
    <property type="entry name" value="RpiB_LacA_LacB_sf"/>
</dbReference>
<dbReference type="EC" id="5.3.1.6" evidence="3"/>
<dbReference type="NCBIfam" id="TIGR00689">
    <property type="entry name" value="rpiB_lacA_lacB"/>
    <property type="match status" value="1"/>
</dbReference>
<dbReference type="Proteomes" id="UP001652432">
    <property type="component" value="Unassembled WGS sequence"/>
</dbReference>
<dbReference type="EMBL" id="JAOQKJ010000007">
    <property type="protein sequence ID" value="MCU6744687.1"/>
    <property type="molecule type" value="Genomic_DNA"/>
</dbReference>
<reference evidence="3 4" key="1">
    <citation type="journal article" date="2021" name="ISME Commun">
        <title>Automated analysis of genomic sequences facilitates high-throughput and comprehensive description of bacteria.</title>
        <authorList>
            <person name="Hitch T.C.A."/>
        </authorList>
    </citation>
    <scope>NUCLEOTIDE SEQUENCE [LARGE SCALE GENOMIC DNA]</scope>
    <source>
        <strain evidence="3 4">Sanger_18</strain>
    </source>
</reference>
<dbReference type="GO" id="GO:0004751">
    <property type="term" value="F:ribose-5-phosphate isomerase activity"/>
    <property type="evidence" value="ECO:0007669"/>
    <property type="project" value="UniProtKB-EC"/>
</dbReference>
<organism evidence="3 4">
    <name type="scientific">Suilimivivens aceti</name>
    <dbReference type="NCBI Taxonomy" id="2981774"/>
    <lineage>
        <taxon>Bacteria</taxon>
        <taxon>Bacillati</taxon>
        <taxon>Bacillota</taxon>
        <taxon>Clostridia</taxon>
        <taxon>Lachnospirales</taxon>
        <taxon>Lachnospiraceae</taxon>
        <taxon>Suilimivivens</taxon>
    </lineage>
</organism>
<dbReference type="NCBIfam" id="TIGR01120">
    <property type="entry name" value="rpiB"/>
    <property type="match status" value="1"/>
</dbReference>
<dbReference type="SUPFAM" id="SSF89623">
    <property type="entry name" value="Ribose/Galactose isomerase RpiB/AlsB"/>
    <property type="match status" value="1"/>
</dbReference>
<keyword evidence="4" id="KW-1185">Reference proteome</keyword>
<sequence length="150" mass="16130">MIAIGSDHGGYDLKMKIIAHLQERGLEVKDFGCYDKSSCDYPDFGQAAARAVADGSCEKGIVVCTTGIGISIAANKVKGIRCALCTNSYLAKMTRLHNDANMLALGEGNTGVNLAVEIVDTFLDTPFSGEEKHARRIRKLEMAAEETSKD</sequence>
<evidence type="ECO:0000256" key="2">
    <source>
        <dbReference type="ARBA" id="ARBA00023235"/>
    </source>
</evidence>
<dbReference type="PANTHER" id="PTHR30345">
    <property type="entry name" value="RIBOSE-5-PHOSPHATE ISOMERASE B"/>
    <property type="match status" value="1"/>
</dbReference>
<dbReference type="NCBIfam" id="NF004051">
    <property type="entry name" value="PRK05571.1"/>
    <property type="match status" value="1"/>
</dbReference>
<dbReference type="Gene3D" id="3.40.1400.10">
    <property type="entry name" value="Sugar-phosphate isomerase, RpiB/LacA/LacB"/>
    <property type="match status" value="1"/>
</dbReference>
<dbReference type="InterPro" id="IPR003500">
    <property type="entry name" value="RpiB_LacA_LacB"/>
</dbReference>